<dbReference type="InterPro" id="IPR036250">
    <property type="entry name" value="AcylCo_DH-like_C"/>
</dbReference>
<organism evidence="8 9">
    <name type="scientific">Prescottella agglutinans</name>
    <dbReference type="NCBI Taxonomy" id="1644129"/>
    <lineage>
        <taxon>Bacteria</taxon>
        <taxon>Bacillati</taxon>
        <taxon>Actinomycetota</taxon>
        <taxon>Actinomycetes</taxon>
        <taxon>Mycobacteriales</taxon>
        <taxon>Nocardiaceae</taxon>
        <taxon>Prescottella</taxon>
    </lineage>
</organism>
<dbReference type="InterPro" id="IPR009100">
    <property type="entry name" value="AcylCoA_DH/oxidase_NM_dom_sf"/>
</dbReference>
<keyword evidence="4" id="KW-0274">FAD</keyword>
<comment type="caution">
    <text evidence="8">The sequence shown here is derived from an EMBL/GenBank/DDBJ whole genome shotgun (WGS) entry which is preliminary data.</text>
</comment>
<dbReference type="Pfam" id="PF00441">
    <property type="entry name" value="Acyl-CoA_dh_1"/>
    <property type="match status" value="1"/>
</dbReference>
<sequence>MTTEAAQYVPLPDLLYDATHDQLRESLRSMLAQHCTTERLLHAVDAGELVDLSLWGSITQMGLTGLLIPTEFGGEGATTREAAVVMEELGRAVAPVPYLASAVLAAVTLVECARFGSAAASSALATIATGTSIATLAVESTRAPRSTFPAAVHAVDAGPDATRLTGTVTSVLAADCADAFVVPARLAGEPVLALVGSRDPGVRITPVTSMDTTRPVASIEFDSAPATLLAAGAIAVDAVDSALRTGSAMLAAEQVGVLEWALDTACSYLNVRHQFGRPIGSYQALRNRAAEMWIALGQARATSQYAAAVLAAGGDDADVASSLAKAHCTHHSLHAIEDCLQMHGGVGFTWEHPIHLRLKRAFAAQLTLGTADHHRVLLGELLDIPAPDGFPRYAASESGR</sequence>
<feature type="domain" description="Acyl-CoA dehydrogenase/oxidase C-terminal" evidence="6">
    <location>
        <begin position="239"/>
        <end position="379"/>
    </location>
</feature>
<dbReference type="SUPFAM" id="SSF56645">
    <property type="entry name" value="Acyl-CoA dehydrogenase NM domain-like"/>
    <property type="match status" value="1"/>
</dbReference>
<evidence type="ECO:0000256" key="2">
    <source>
        <dbReference type="ARBA" id="ARBA00009347"/>
    </source>
</evidence>
<dbReference type="Gene3D" id="1.20.140.10">
    <property type="entry name" value="Butyryl-CoA Dehydrogenase, subunit A, domain 3"/>
    <property type="match status" value="1"/>
</dbReference>
<accession>A0ABT6M9F2</accession>
<evidence type="ECO:0000256" key="3">
    <source>
        <dbReference type="ARBA" id="ARBA00022630"/>
    </source>
</evidence>
<dbReference type="InterPro" id="IPR013786">
    <property type="entry name" value="AcylCoA_DH/ox_N"/>
</dbReference>
<evidence type="ECO:0000259" key="7">
    <source>
        <dbReference type="Pfam" id="PF02771"/>
    </source>
</evidence>
<dbReference type="InterPro" id="IPR037069">
    <property type="entry name" value="AcylCoA_DH/ox_N_sf"/>
</dbReference>
<dbReference type="RefSeq" id="WP_280760265.1">
    <property type="nucleotide sequence ID" value="NZ_JARXVC010000004.1"/>
</dbReference>
<evidence type="ECO:0000256" key="1">
    <source>
        <dbReference type="ARBA" id="ARBA00001974"/>
    </source>
</evidence>
<evidence type="ECO:0000259" key="6">
    <source>
        <dbReference type="Pfam" id="PF00441"/>
    </source>
</evidence>
<evidence type="ECO:0000256" key="5">
    <source>
        <dbReference type="ARBA" id="ARBA00023002"/>
    </source>
</evidence>
<keyword evidence="9" id="KW-1185">Reference proteome</keyword>
<dbReference type="InterPro" id="IPR046373">
    <property type="entry name" value="Acyl-CoA_Oxase/DH_mid-dom_sf"/>
</dbReference>
<name>A0ABT6M9F2_9NOCA</name>
<comment type="similarity">
    <text evidence="2">Belongs to the acyl-CoA dehydrogenase family.</text>
</comment>
<dbReference type="PANTHER" id="PTHR43884:SF20">
    <property type="entry name" value="ACYL-COA DEHYDROGENASE FADE28"/>
    <property type="match status" value="1"/>
</dbReference>
<gene>
    <name evidence="8" type="ORF">M2280_002151</name>
</gene>
<keyword evidence="5" id="KW-0560">Oxidoreductase</keyword>
<evidence type="ECO:0000313" key="9">
    <source>
        <dbReference type="Proteomes" id="UP001160334"/>
    </source>
</evidence>
<dbReference type="Gene3D" id="2.40.110.10">
    <property type="entry name" value="Butyryl-CoA Dehydrogenase, subunit A, domain 2"/>
    <property type="match status" value="1"/>
</dbReference>
<reference evidence="8 9" key="1">
    <citation type="submission" date="2023-04" db="EMBL/GenBank/DDBJ databases">
        <title>Forest soil microbial communities from Buena Vista Peninsula, Colon Province, Panama.</title>
        <authorList>
            <person name="Bouskill N."/>
        </authorList>
    </citation>
    <scope>NUCLEOTIDE SEQUENCE [LARGE SCALE GENOMIC DNA]</scope>
    <source>
        <strain evidence="8 9">CFH S0262</strain>
    </source>
</reference>
<dbReference type="Pfam" id="PF02771">
    <property type="entry name" value="Acyl-CoA_dh_N"/>
    <property type="match status" value="1"/>
</dbReference>
<dbReference type="SUPFAM" id="SSF47203">
    <property type="entry name" value="Acyl-CoA dehydrogenase C-terminal domain-like"/>
    <property type="match status" value="1"/>
</dbReference>
<dbReference type="EMBL" id="JARXVC010000004">
    <property type="protein sequence ID" value="MDH6280938.1"/>
    <property type="molecule type" value="Genomic_DNA"/>
</dbReference>
<feature type="domain" description="Acyl-CoA dehydrogenase/oxidase N-terminal" evidence="7">
    <location>
        <begin position="19"/>
        <end position="120"/>
    </location>
</feature>
<proteinExistence type="inferred from homology"/>
<dbReference type="Gene3D" id="1.10.540.10">
    <property type="entry name" value="Acyl-CoA dehydrogenase/oxidase, N-terminal domain"/>
    <property type="match status" value="1"/>
</dbReference>
<evidence type="ECO:0000256" key="4">
    <source>
        <dbReference type="ARBA" id="ARBA00022827"/>
    </source>
</evidence>
<dbReference type="Proteomes" id="UP001160334">
    <property type="component" value="Unassembled WGS sequence"/>
</dbReference>
<dbReference type="PANTHER" id="PTHR43884">
    <property type="entry name" value="ACYL-COA DEHYDROGENASE"/>
    <property type="match status" value="1"/>
</dbReference>
<dbReference type="InterPro" id="IPR009075">
    <property type="entry name" value="AcylCo_DH/oxidase_C"/>
</dbReference>
<protein>
    <submittedName>
        <fullName evidence="8">Alkylation response protein AidB-like acyl-CoA dehydrogenase</fullName>
    </submittedName>
</protein>
<comment type="cofactor">
    <cofactor evidence="1">
        <name>FAD</name>
        <dbReference type="ChEBI" id="CHEBI:57692"/>
    </cofactor>
</comment>
<evidence type="ECO:0000313" key="8">
    <source>
        <dbReference type="EMBL" id="MDH6280938.1"/>
    </source>
</evidence>
<keyword evidence="3" id="KW-0285">Flavoprotein</keyword>